<reference evidence="2" key="15">
    <citation type="submission" date="2020-05" db="EMBL/GenBank/DDBJ databases">
        <title>Drosophila melanogaster release 4 sequence.</title>
        <authorList>
            <consortium name="Berkeley Drosophila Genome Project"/>
            <person name="Celniker S."/>
            <person name="Carlson J."/>
            <person name="Wan K."/>
            <person name="Pfeiffer B."/>
            <person name="Frise E."/>
            <person name="George R."/>
            <person name="Hoskins R."/>
            <person name="Stapleton M."/>
            <person name="Pacleb J."/>
            <person name="Park S."/>
            <person name="Svirskas R."/>
            <person name="Smith E."/>
            <person name="Yu C."/>
            <person name="Rubin G."/>
        </authorList>
    </citation>
    <scope>NUCLEOTIDE SEQUENCE</scope>
</reference>
<reference evidence="2" key="11">
    <citation type="journal article" date="2015" name="G3 (Bethesda)">
        <title>Gene Model Annotations for Drosophila melanogaster: Impact of High-Throughput Data.</title>
        <authorList>
            <consortium name="FlyBase Consortium"/>
            <person name="Matthews B.B."/>
            <person name="Dos Santos G."/>
            <person name="Crosby M.A."/>
            <person name="Emmert D.B."/>
            <person name="St Pierre S.E."/>
            <person name="Gramates L.S."/>
            <person name="Zhou P."/>
            <person name="Schroeder A.J."/>
            <person name="Falls K."/>
            <person name="Strelets V."/>
            <person name="Russo S.M."/>
            <person name="Gelbart W.M."/>
            <person name="null"/>
        </authorList>
    </citation>
    <scope>NUCLEOTIDE SEQUENCE</scope>
</reference>
<dbReference type="IntAct" id="Q7K174">
    <property type="interactions" value="1"/>
</dbReference>
<evidence type="ECO:0000313" key="5">
    <source>
        <dbReference type="Proteomes" id="UP000000803"/>
    </source>
</evidence>
<reference evidence="2" key="12">
    <citation type="journal article" date="2015" name="G3 (Bethesda)">
        <title>Gene Model Annotations for Drosophila melanogaster: The Rule-Benders.</title>
        <authorList>
            <consortium name="FlyBase Consortium"/>
            <person name="Crosby M.A."/>
            <person name="Gramates L.S."/>
            <person name="Dos Santos G."/>
            <person name="Matthews B.B."/>
            <person name="St Pierre S.E."/>
            <person name="Zhou P."/>
            <person name="Schroeder A.J."/>
            <person name="Falls K."/>
            <person name="Emmert D.B."/>
            <person name="Russo S.M."/>
            <person name="Gelbart W.M."/>
            <person name="null"/>
        </authorList>
    </citation>
    <scope>NUCLEOTIDE SEQUENCE</scope>
</reference>
<reference evidence="2 5" key="1">
    <citation type="journal article" date="2000" name="Science">
        <title>The genome sequence of Drosophila melanogaster.</title>
        <authorList>
            <person name="Adams M.D."/>
            <person name="Celniker S.E."/>
            <person name="Holt R.A."/>
            <person name="Evans C.A."/>
            <person name="Gocayne J.D."/>
            <person name="Amanatides P.G."/>
            <person name="Scherer S.E."/>
            <person name="Li P.W."/>
            <person name="Hoskins R.A."/>
            <person name="Galle R.F."/>
            <person name="George R.A."/>
            <person name="Lewis S.E."/>
            <person name="Richards S."/>
            <person name="Ashburner M."/>
            <person name="Henderson S.N."/>
            <person name="Sutton G.G."/>
            <person name="Wortman J.R."/>
            <person name="Yandell M.D."/>
            <person name="Zhang Q."/>
            <person name="Chen L.X."/>
            <person name="Brandon R.C."/>
            <person name="Rogers Y.H."/>
            <person name="Blazej R.G."/>
            <person name="Champe M."/>
            <person name="Pfeiffer B.D."/>
            <person name="Wan K.H."/>
            <person name="Doyle C."/>
            <person name="Baxter E.G."/>
            <person name="Helt G."/>
            <person name="Nelson C.R."/>
            <person name="Gabor G.L."/>
            <person name="Abril J.F."/>
            <person name="Agbayani A."/>
            <person name="An H.J."/>
            <person name="Andrews-Pfannkoch C."/>
            <person name="Baldwin D."/>
            <person name="Ballew R.M."/>
            <person name="Basu A."/>
            <person name="Baxendale J."/>
            <person name="Bayraktaroglu L."/>
            <person name="Beasley E.M."/>
            <person name="Beeson K.Y."/>
            <person name="Benos P.V."/>
            <person name="Berman B.P."/>
            <person name="Bhandari D."/>
            <person name="Bolshakov S."/>
            <person name="Borkova D."/>
            <person name="Botchan M.R."/>
            <person name="Bouck J."/>
            <person name="Brokstein P."/>
            <person name="Brottier P."/>
            <person name="Burtis K.C."/>
            <person name="Busam D.A."/>
            <person name="Butler H."/>
            <person name="Cadieu E."/>
            <person name="Center A."/>
            <person name="Chandra I."/>
            <person name="Cherry J.M."/>
            <person name="Cawley S."/>
            <person name="Dahlke C."/>
            <person name="Davenport L.B."/>
            <person name="Davies P."/>
            <person name="de Pablos B."/>
            <person name="Delcher A."/>
            <person name="Deng Z."/>
            <person name="Mays A.D."/>
            <person name="Dew I."/>
            <person name="Dietz S.M."/>
            <person name="Dodson K."/>
            <person name="Doup L.E."/>
            <person name="Downes M."/>
            <person name="Dugan-Rocha S."/>
            <person name="Dunkov B.C."/>
            <person name="Dunn P."/>
            <person name="Durbin K.J."/>
            <person name="Evangelista C.C."/>
            <person name="Ferraz C."/>
            <person name="Ferriera S."/>
            <person name="Fleischmann W."/>
            <person name="Fosler C."/>
            <person name="Gabrielian A.E."/>
            <person name="Garg N.S."/>
            <person name="Gelbart W.M."/>
            <person name="Glasser K."/>
            <person name="Glodek A."/>
            <person name="Gong F."/>
            <person name="Gorrell J.H."/>
            <person name="Gu Z."/>
            <person name="Guan P."/>
            <person name="Harris M."/>
            <person name="Harris N.L."/>
            <person name="Harvey D."/>
            <person name="Heiman T.J."/>
            <person name="Hernandez J.R."/>
            <person name="Houck J."/>
            <person name="Hostin D."/>
            <person name="Houston K.A."/>
            <person name="Howland T.J."/>
            <person name="Wei M.H."/>
            <person name="Ibegwam C."/>
            <person name="Jalali M."/>
            <person name="Kalush F."/>
            <person name="Karpen G.H."/>
            <person name="Ke Z."/>
            <person name="Kennison J.A."/>
            <person name="Ketchum K.A."/>
            <person name="Kimmel B.E."/>
            <person name="Kodira C.D."/>
            <person name="Kraft C."/>
            <person name="Kravitz S."/>
            <person name="Kulp D."/>
            <person name="Lai Z."/>
            <person name="Lasko P."/>
            <person name="Lei Y."/>
            <person name="Levitsky A.A."/>
            <person name="Li J."/>
            <person name="Li Z."/>
            <person name="Liang Y."/>
            <person name="Lin X."/>
            <person name="Liu X."/>
            <person name="Mattei B."/>
            <person name="McIntosh T.C."/>
            <person name="McLeod M.P."/>
            <person name="McPherson D."/>
            <person name="Merkulov G."/>
            <person name="Milshina N.V."/>
            <person name="Mobarry C."/>
            <person name="Morris J."/>
            <person name="Moshrefi A."/>
            <person name="Mount S.M."/>
            <person name="Moy M."/>
            <person name="Murphy B."/>
            <person name="Murphy L."/>
            <person name="Muzny D.M."/>
            <person name="Nelson D.L."/>
            <person name="Nelson D.R."/>
            <person name="Nelson K.A."/>
            <person name="Nixon K."/>
            <person name="Nusskern D.R."/>
            <person name="Pacleb J.M."/>
            <person name="Palazzolo M."/>
            <person name="Pittman G.S."/>
            <person name="Pan S."/>
            <person name="Pollard J."/>
            <person name="Puri V."/>
            <person name="Reese M.G."/>
            <person name="Reinert K."/>
            <person name="Remington K."/>
            <person name="Saunders R.D."/>
            <person name="Scheeler F."/>
            <person name="Shen H."/>
            <person name="Shue B.C."/>
            <person name="Siden-Kiamos I."/>
            <person name="Simpson M."/>
            <person name="Skupski M.P."/>
            <person name="Smith T."/>
            <person name="Spier E."/>
            <person name="Spradling A.C."/>
            <person name="Stapleton M."/>
            <person name="Strong R."/>
            <person name="Sun E."/>
            <person name="Svirskas R."/>
            <person name="Tector C."/>
            <person name="Turner R."/>
            <person name="Venter E."/>
            <person name="Wang A.H."/>
            <person name="Wang X."/>
            <person name="Wang Z.Y."/>
            <person name="Wassarman D.A."/>
            <person name="Weinstock G.M."/>
            <person name="Weissenbach J."/>
            <person name="Williams S.M."/>
            <person name="WoodageT"/>
            <person name="Worley K.C."/>
            <person name="Wu D."/>
            <person name="Yang S."/>
            <person name="Yao Q.A."/>
            <person name="Ye J."/>
            <person name="Yeh R.F."/>
            <person name="Zaveri J.S."/>
            <person name="Zhan M."/>
            <person name="Zhang G."/>
            <person name="Zhao Q."/>
            <person name="Zheng L."/>
            <person name="Zheng X.H."/>
            <person name="Zhong F.N."/>
            <person name="Zhong W."/>
            <person name="Zhou X."/>
            <person name="Zhu S."/>
            <person name="Zhu X."/>
            <person name="Smith H.O."/>
            <person name="Gibbs R.A."/>
            <person name="Myers E.W."/>
            <person name="Rubin G.M."/>
            <person name="Venter J.C."/>
        </authorList>
    </citation>
    <scope>NUCLEOTIDE SEQUENCE [LARGE SCALE GENOMIC DNA]</scope>
    <source>
        <strain evidence="5">Berkeley</strain>
    </source>
</reference>
<reference evidence="2 5" key="6">
    <citation type="journal article" date="2002" name="Genome Biol.">
        <title>Heterochromatic sequences in a Drosophila whole-genome shotgun assembly.</title>
        <authorList>
            <person name="Hoskins R.A."/>
            <person name="Smith C.D."/>
            <person name="Carlson J.W."/>
            <person name="Carvalho A.B."/>
            <person name="Halpern A."/>
            <person name="Kaminker J.S."/>
            <person name="Kennedy C."/>
            <person name="Mungall C.J."/>
            <person name="Sullivan B.A."/>
            <person name="Sutton G.G."/>
            <person name="Yasuhara J.C."/>
            <person name="Wakimoto B.T."/>
            <person name="Myers E.W."/>
            <person name="Celniker S.E."/>
            <person name="Rubin G.M."/>
            <person name="Karpen G.H."/>
        </authorList>
    </citation>
    <scope>NUCLEOTIDE SEQUENCE [LARGE SCALE GENOMIC DNA]</scope>
    <source>
        <strain evidence="5">Berkeley</strain>
    </source>
</reference>
<reference evidence="2 5" key="3">
    <citation type="journal article" date="2002" name="Genome Biol.">
        <title>Finishing a whole-genome shotgun: release 3 of the Drosophila melanogaster euchromatic genome sequence.</title>
        <authorList>
            <person name="Celniker S.E."/>
            <person name="Wheeler D.A."/>
            <person name="Kronmiller B."/>
            <person name="Carlson J.W."/>
            <person name="Halpern A."/>
            <person name="Patel S."/>
            <person name="Adams M."/>
            <person name="Champe M."/>
            <person name="Dugan S.P."/>
            <person name="Frise E."/>
            <person name="Hodgson A."/>
            <person name="George R.A."/>
            <person name="Hoskins R.A."/>
            <person name="Laverty T."/>
            <person name="Muzny D.M."/>
            <person name="Nelson C.R."/>
            <person name="Pacleb J.M."/>
            <person name="Park S."/>
            <person name="Pfeiffer B.D."/>
            <person name="Richards S."/>
            <person name="Sodergren E.J."/>
            <person name="Svirskas R."/>
            <person name="Tabor P.E."/>
            <person name="Wan K."/>
            <person name="Stapleton M."/>
            <person name="Sutton G.G."/>
            <person name="Venter C."/>
            <person name="Weinstock G."/>
            <person name="Scherer S.E."/>
            <person name="Myers E.W."/>
            <person name="Gibbs R.A."/>
            <person name="Rubin G.M."/>
        </authorList>
    </citation>
    <scope>NUCLEOTIDE SEQUENCE [LARGE SCALE GENOMIC DNA]</scope>
    <source>
        <strain evidence="5">Berkeley</strain>
    </source>
</reference>
<reference evidence="2" key="14">
    <citation type="submission" date="2020-04" db="EMBL/GenBank/DDBJ databases">
        <authorList>
            <consortium name="FlyBase"/>
        </authorList>
    </citation>
    <scope>NUCLEOTIDE SEQUENCE</scope>
</reference>
<name>Q7K174_DROME</name>
<dbReference type="PANTHER" id="PTHR21112">
    <property type="entry name" value="CHEMOSENSORY PROTEIN A 29A-RELATED"/>
    <property type="match status" value="1"/>
</dbReference>
<dbReference type="AlphaFoldDB" id="Q7K174"/>
<organism evidence="3">
    <name type="scientific">Drosophila melanogaster</name>
    <name type="common">Fruit fly</name>
    <dbReference type="NCBI Taxonomy" id="7227"/>
    <lineage>
        <taxon>Eukaryota</taxon>
        <taxon>Metazoa</taxon>
        <taxon>Ecdysozoa</taxon>
        <taxon>Arthropoda</taxon>
        <taxon>Hexapoda</taxon>
        <taxon>Insecta</taxon>
        <taxon>Pterygota</taxon>
        <taxon>Neoptera</taxon>
        <taxon>Endopterygota</taxon>
        <taxon>Diptera</taxon>
        <taxon>Brachycera</taxon>
        <taxon>Muscomorpha</taxon>
        <taxon>Ephydroidea</taxon>
        <taxon>Drosophilidae</taxon>
        <taxon>Drosophila</taxon>
        <taxon>Sophophora</taxon>
    </lineage>
</organism>
<dbReference type="RefSeq" id="NP_001163192.1">
    <property type="nucleotide sequence ID" value="NM_001169721.2"/>
</dbReference>
<reference evidence="2 5" key="10">
    <citation type="journal article" date="2007" name="Science">
        <title>Sequence finishing and mapping of Drosophila melanogaster heterochromatin.</title>
        <authorList>
            <person name="Hoskins R.A."/>
            <person name="Carlson J.W."/>
            <person name="Kennedy C."/>
            <person name="Acevedo D."/>
            <person name="Evans-Holm M."/>
            <person name="Frise E."/>
            <person name="Wan K.H."/>
            <person name="Park S."/>
            <person name="Mendez-Lago M."/>
            <person name="Rossi F."/>
            <person name="Villasante A."/>
            <person name="Dimitri P."/>
            <person name="Karpen G.H."/>
            <person name="Celniker S.E."/>
        </authorList>
    </citation>
    <scope>NUCLEOTIDE SEQUENCE [LARGE SCALE GENOMIC DNA]</scope>
    <source>
        <strain evidence="5">Berkeley</strain>
    </source>
</reference>
<evidence type="ECO:0000313" key="2">
    <source>
        <dbReference type="EMBL" id="AAF57720.1"/>
    </source>
</evidence>
<sequence length="188" mass="21448">MLPRLLLPIIGGVLILLIVDQCNGKRKWDYEPLSIETYTTDETKLKIAAKVERVGRGEYALSGNIEFKYTPEDNTMVEAMAYRSTSGDENDYKIMPFSIPKQPYVEFMNSHYKNVVLPNLGDCSNLIKFDGKFEPPWPQDTYVLEKCVANSDGFPDMVPEGYYKVNFTLTNPVDWGFILIVKITTKLV</sequence>
<dbReference type="PANTHER" id="PTHR21112:SF0">
    <property type="entry name" value="CHEMOSENSORY PROTEIN A 29A-RELATED"/>
    <property type="match status" value="1"/>
</dbReference>
<dbReference type="PaxDb" id="7227-FBpp0290761"/>
<protein>
    <submittedName>
        <fullName evidence="3">LD04457p</fullName>
    </submittedName>
</protein>
<proteinExistence type="evidence at transcript level"/>
<evidence type="ECO:0000313" key="4">
    <source>
        <dbReference type="FlyBase" id="FBgn0034321"/>
    </source>
</evidence>
<keyword evidence="1" id="KW-0732">Signal</keyword>
<feature type="chain" id="PRO_5015098784" evidence="1">
    <location>
        <begin position="25"/>
        <end position="188"/>
    </location>
</feature>
<dbReference type="VEuPathDB" id="VectorBase:FBgn0034321"/>
<dbReference type="RefSeq" id="NP_611311.1">
    <property type="nucleotide sequence ID" value="NM_137467.3"/>
</dbReference>
<dbReference type="EMBL" id="AE013599">
    <property type="protein sequence ID" value="ACZ94464.1"/>
    <property type="molecule type" value="Genomic_DNA"/>
</dbReference>
<dbReference type="EMBL" id="AE013599">
    <property type="protein sequence ID" value="AHN56362.1"/>
    <property type="molecule type" value="Genomic_DNA"/>
</dbReference>
<accession>Q7K174</accession>
<dbReference type="eggNOG" id="ENOG502TBEJ">
    <property type="taxonomic scope" value="Eukaryota"/>
</dbReference>
<dbReference type="Pfam" id="PF06477">
    <property type="entry name" value="DUF1091"/>
    <property type="match status" value="1"/>
</dbReference>
<reference evidence="3" key="2">
    <citation type="submission" date="2001-12" db="EMBL/GenBank/DDBJ databases">
        <authorList>
            <person name="Stapleton M."/>
            <person name="Brokstein P."/>
            <person name="Hong L."/>
            <person name="Agbayani A."/>
            <person name="Carlson J."/>
            <person name="Champe M."/>
            <person name="Chavez C."/>
            <person name="Dorsett V."/>
            <person name="Farfan D."/>
            <person name="Frise E."/>
            <person name="George R."/>
            <person name="Gonzalez M."/>
            <person name="Guarin H."/>
            <person name="Li P."/>
            <person name="Liao G."/>
            <person name="Miranda A."/>
            <person name="Mungall C.J."/>
            <person name="Nunoo J."/>
            <person name="Pacleb J."/>
            <person name="Paragas V."/>
            <person name="Park S."/>
            <person name="Phouanenavong S."/>
            <person name="Wan K."/>
            <person name="Yu C."/>
            <person name="Lewis S.E."/>
            <person name="Rubin G.M."/>
            <person name="Celniker S."/>
        </authorList>
    </citation>
    <scope>NUCLEOTIDE SEQUENCE</scope>
    <source>
        <strain evidence="3">Berkeley</strain>
    </source>
</reference>
<reference evidence="2" key="13">
    <citation type="journal article" date="2015" name="Genome Res.">
        <title>The Release 6 reference sequence of the Drosophila melanogaster genome.</title>
        <authorList>
            <person name="Hoskins R.A."/>
            <person name="Carlson J.W."/>
            <person name="Wan K.H."/>
            <person name="Park S."/>
            <person name="Mendez I."/>
            <person name="Galle S.E."/>
            <person name="Booth B.W."/>
            <person name="Pfeiffer B.D."/>
            <person name="George R.A."/>
            <person name="Svirskas R."/>
            <person name="Krzywinski M."/>
            <person name="Schein J."/>
            <person name="Accardo M.C."/>
            <person name="Damia E."/>
            <person name="Messina G."/>
            <person name="Mendez-Lago M."/>
            <person name="de Pablos B."/>
            <person name="Demakova O.V."/>
            <person name="Andreyeva E.N."/>
            <person name="Boldyreva L.V."/>
            <person name="Marra M."/>
            <person name="Carvalho A.B."/>
            <person name="Dimitri P."/>
            <person name="Villasante A."/>
            <person name="Zhimulev I.F."/>
            <person name="Rubin G.M."/>
            <person name="Karpen G.H."/>
            <person name="Celniker S.E."/>
        </authorList>
    </citation>
    <scope>NUCLEOTIDE SEQUENCE</scope>
</reference>
<evidence type="ECO:0000313" key="3">
    <source>
        <dbReference type="EMBL" id="AAL39471.1"/>
    </source>
</evidence>
<dbReference type="BioGRID-ORCS" id="37092">
    <property type="hits" value="0 hits in 1 CRISPR screen"/>
</dbReference>
<dbReference type="UCSC" id="CG14502-RA">
    <property type="organism name" value="d. melanogaster"/>
</dbReference>
<dbReference type="EMBL" id="AE013599">
    <property type="protein sequence ID" value="AAF57720.1"/>
    <property type="molecule type" value="Genomic_DNA"/>
</dbReference>
<dbReference type="RefSeq" id="NP_725766.1">
    <property type="nucleotide sequence ID" value="NM_166276.2"/>
</dbReference>
<reference evidence="2 5" key="7">
    <citation type="journal article" date="2005" name="PLoS Comput. Biol.">
        <title>Combined evidence annotation of transposable elements in genome sequences.</title>
        <authorList>
            <person name="Quesneville H."/>
            <person name="Bergman C.M."/>
            <person name="Andrieu O."/>
            <person name="Autard D."/>
            <person name="Nouaud D."/>
            <person name="Ashburner M."/>
            <person name="Anxolabehere D."/>
        </authorList>
    </citation>
    <scope>NUCLEOTIDE SEQUENCE [LARGE SCALE GENOMIC DNA]</scope>
    <source>
        <strain evidence="5">Berkeley</strain>
    </source>
</reference>
<dbReference type="AGR" id="FB:FBgn0034321"/>
<dbReference type="FlyBase" id="FBgn0034321">
    <property type="gene designation" value="CG14502"/>
</dbReference>
<dbReference type="Bgee" id="FBgn0034321">
    <property type="expression patterns" value="Expressed in gustatory receptor neuron (Drosophila) in imaginal disc-derived wing and 162 other cell types or tissues"/>
</dbReference>
<dbReference type="GeneID" id="37092"/>
<keyword evidence="5" id="KW-1185">Reference proteome</keyword>
<reference evidence="2 5" key="5">
    <citation type="journal article" date="2002" name="Genome Biol.">
        <title>The transposable elements of the Drosophila melanogaster euchromatin: a genomics perspective.</title>
        <authorList>
            <person name="Kaminker J.S."/>
            <person name="Bergman C.M."/>
            <person name="Kronmiller B."/>
            <person name="Carlson J."/>
            <person name="Svirskas R."/>
            <person name="Patel S."/>
            <person name="Frise E."/>
            <person name="Wheeler D.A."/>
            <person name="Lewis S.E."/>
            <person name="Rubin G.M."/>
            <person name="Ashburner M."/>
            <person name="Celniker S.E."/>
        </authorList>
    </citation>
    <scope>NUCLEOTIDE SEQUENCE [LARGE SCALE GENOMIC DNA]</scope>
    <source>
        <strain evidence="5">Berkeley</strain>
    </source>
</reference>
<reference evidence="2" key="8">
    <citation type="submission" date="2006-08" db="EMBL/GenBank/DDBJ databases">
        <authorList>
            <person name="Celniker S."/>
            <person name="Carlson J."/>
            <person name="Wan K."/>
            <person name="Frise E."/>
            <person name="Hoskins R."/>
            <person name="Park S."/>
            <person name="Svirskas R."/>
            <person name="Rubin G."/>
        </authorList>
    </citation>
    <scope>NUCLEOTIDE SEQUENCE</scope>
</reference>
<dbReference type="KEGG" id="dme:Dmel_CG14502"/>
<reference evidence="2 5" key="4">
    <citation type="journal article" date="2002" name="Genome Biol.">
        <title>Annotation of the Drosophila melanogaster euchromatic genome: a systematic review.</title>
        <authorList>
            <person name="Misra S."/>
            <person name="Crosby M.A."/>
            <person name="Mungall C.J."/>
            <person name="Matthews B.B."/>
            <person name="Campbell K.S."/>
            <person name="Hradecky P."/>
            <person name="Huang Y."/>
            <person name="Kaminker J.S."/>
            <person name="Millburn G.H."/>
            <person name="Prochnik S.E."/>
            <person name="Smith C.D."/>
            <person name="Tupy J.L."/>
            <person name="Whitfied E.J."/>
            <person name="Bayraktaroglu L."/>
            <person name="Berman B.P."/>
            <person name="Bettencourt B.R."/>
            <person name="Celniker S.E."/>
            <person name="de Grey A.D."/>
            <person name="Drysdale R.A."/>
            <person name="Harris N.L."/>
            <person name="Richter J."/>
            <person name="Russo S."/>
            <person name="Schroeder A.J."/>
            <person name="Shu S.Q."/>
            <person name="Stapleton M."/>
            <person name="Yamada C."/>
            <person name="Ashburner M."/>
            <person name="Gelbart W.M."/>
            <person name="Rubin G.M."/>
            <person name="Lewis S.E."/>
        </authorList>
    </citation>
    <scope>GENOME REANNOTATION</scope>
    <source>
        <strain evidence="5">Berkeley</strain>
    </source>
</reference>
<dbReference type="RefSeq" id="NP_001286567.1">
    <property type="nucleotide sequence ID" value="NM_001299638.1"/>
</dbReference>
<dbReference type="HOGENOM" id="CLU_125152_0_0_1"/>
<dbReference type="EMBL" id="AY069326">
    <property type="protein sequence ID" value="AAL39471.1"/>
    <property type="molecule type" value="mRNA"/>
</dbReference>
<dbReference type="DNASU" id="37092"/>
<feature type="signal peptide" evidence="1">
    <location>
        <begin position="1"/>
        <end position="24"/>
    </location>
</feature>
<dbReference type="InParanoid" id="Q7K174"/>
<dbReference type="InterPro" id="IPR010512">
    <property type="entry name" value="DUF1091"/>
</dbReference>
<dbReference type="Proteomes" id="UP000000803">
    <property type="component" value="Chromosome 2R"/>
</dbReference>
<dbReference type="STRING" id="7227.FBpp0085936"/>
<dbReference type="EMBL" id="AE013599">
    <property type="protein sequence ID" value="AAM68185.1"/>
    <property type="molecule type" value="Genomic_DNA"/>
</dbReference>
<reference evidence="2 5" key="9">
    <citation type="journal article" date="2007" name="Science">
        <title>The Release 5.1 annotation of Drosophila melanogaster heterochromatin.</title>
        <authorList>
            <person name="Smith C.D."/>
            <person name="Shu S."/>
            <person name="Mungall C.J."/>
            <person name="Karpen G.H."/>
        </authorList>
    </citation>
    <scope>NUCLEOTIDE SEQUENCE [LARGE SCALE GENOMIC DNA]</scope>
    <source>
        <strain evidence="5">Berkeley</strain>
    </source>
</reference>
<dbReference type="OrthoDB" id="8043478at2759"/>
<gene>
    <name evidence="2" type="primary">Dmel\CG14502</name>
    <name evidence="3 4" type="ORF">CG14502</name>
    <name evidence="2" type="ORF">Dmel_CG14502</name>
</gene>
<evidence type="ECO:0000256" key="1">
    <source>
        <dbReference type="SAM" id="SignalP"/>
    </source>
</evidence>
<dbReference type="OMA" id="EFKYTPD"/>